<evidence type="ECO:0000256" key="1">
    <source>
        <dbReference type="ARBA" id="ARBA00004533"/>
    </source>
</evidence>
<feature type="transmembrane region" description="Helical" evidence="7">
    <location>
        <begin position="147"/>
        <end position="169"/>
    </location>
</feature>
<feature type="transmembrane region" description="Helical" evidence="7">
    <location>
        <begin position="175"/>
        <end position="196"/>
    </location>
</feature>
<keyword evidence="9" id="KW-1185">Reference proteome</keyword>
<evidence type="ECO:0000256" key="3">
    <source>
        <dbReference type="ARBA" id="ARBA00022519"/>
    </source>
</evidence>
<evidence type="ECO:0000256" key="2">
    <source>
        <dbReference type="ARBA" id="ARBA00022475"/>
    </source>
</evidence>
<dbReference type="Pfam" id="PF04403">
    <property type="entry name" value="PqiA"/>
    <property type="match status" value="1"/>
</dbReference>
<dbReference type="PANTHER" id="PTHR30462:SF3">
    <property type="entry name" value="INTERMEMBRANE TRANSPORT PROTEIN PQIA"/>
    <property type="match status" value="1"/>
</dbReference>
<accession>A0A6L8WBM8</accession>
<reference evidence="8 9" key="1">
    <citation type="submission" date="2019-12" db="EMBL/GenBank/DDBJ databases">
        <title>Snethiella sp. nov. sp. isolated from sea sand.</title>
        <authorList>
            <person name="Kim J."/>
            <person name="Jeong S.E."/>
            <person name="Jung H.S."/>
            <person name="Jeon C.O."/>
        </authorList>
    </citation>
    <scope>NUCLEOTIDE SEQUENCE [LARGE SCALE GENOMIC DNA]</scope>
    <source>
        <strain evidence="8 9">DP05</strain>
    </source>
</reference>
<feature type="transmembrane region" description="Helical" evidence="7">
    <location>
        <begin position="98"/>
        <end position="126"/>
    </location>
</feature>
<proteinExistence type="predicted"/>
<dbReference type="InterPro" id="IPR007498">
    <property type="entry name" value="PqiA-like"/>
</dbReference>
<evidence type="ECO:0000256" key="4">
    <source>
        <dbReference type="ARBA" id="ARBA00022692"/>
    </source>
</evidence>
<organism evidence="8 9">
    <name type="scientific">Sneathiella litorea</name>
    <dbReference type="NCBI Taxonomy" id="2606216"/>
    <lineage>
        <taxon>Bacteria</taxon>
        <taxon>Pseudomonadati</taxon>
        <taxon>Pseudomonadota</taxon>
        <taxon>Alphaproteobacteria</taxon>
        <taxon>Sneathiellales</taxon>
        <taxon>Sneathiellaceae</taxon>
        <taxon>Sneathiella</taxon>
    </lineage>
</organism>
<name>A0A6L8WBM8_9PROT</name>
<keyword evidence="6 7" id="KW-0472">Membrane</keyword>
<keyword evidence="3" id="KW-0997">Cell inner membrane</keyword>
<protein>
    <submittedName>
        <fullName evidence="8">Paraquat-inducible membrane protein A</fullName>
    </submittedName>
</protein>
<dbReference type="AlphaFoldDB" id="A0A6L8WBM8"/>
<gene>
    <name evidence="8" type="ORF">GQE98_14680</name>
</gene>
<comment type="subcellular location">
    <subcellularLocation>
        <location evidence="1">Cell inner membrane</location>
    </subcellularLocation>
</comment>
<evidence type="ECO:0000256" key="5">
    <source>
        <dbReference type="ARBA" id="ARBA00022989"/>
    </source>
</evidence>
<evidence type="ECO:0000256" key="7">
    <source>
        <dbReference type="SAM" id="Phobius"/>
    </source>
</evidence>
<dbReference type="InterPro" id="IPR051800">
    <property type="entry name" value="PqiA-PqiB_transport"/>
</dbReference>
<dbReference type="GO" id="GO:0005886">
    <property type="term" value="C:plasma membrane"/>
    <property type="evidence" value="ECO:0007669"/>
    <property type="project" value="UniProtKB-SubCell"/>
</dbReference>
<dbReference type="EMBL" id="WTUW01000009">
    <property type="protein sequence ID" value="MZR31880.1"/>
    <property type="molecule type" value="Genomic_DNA"/>
</dbReference>
<dbReference type="RefSeq" id="WP_161316470.1">
    <property type="nucleotide sequence ID" value="NZ_WTUW01000009.1"/>
</dbReference>
<dbReference type="PANTHER" id="PTHR30462">
    <property type="entry name" value="INTERMEMBRANE TRANSPORT PROTEIN PQIB-RELATED"/>
    <property type="match status" value="1"/>
</dbReference>
<comment type="caution">
    <text evidence="8">The sequence shown here is derived from an EMBL/GenBank/DDBJ whole genome shotgun (WGS) entry which is preliminary data.</text>
</comment>
<feature type="transmembrane region" description="Helical" evidence="7">
    <location>
        <begin position="53"/>
        <end position="78"/>
    </location>
</feature>
<dbReference type="Proteomes" id="UP000476030">
    <property type="component" value="Unassembled WGS sequence"/>
</dbReference>
<keyword evidence="2" id="KW-1003">Cell membrane</keyword>
<evidence type="ECO:0000256" key="6">
    <source>
        <dbReference type="ARBA" id="ARBA00023136"/>
    </source>
</evidence>
<sequence length="211" mass="22959">MTAPVTAKSIGAVSCHVCGLLVSNRFIAEHSPECPRCEAALHSRKSNSLSRTWALLIAAGILYVPANVYPVLTLISFGKSTTNTIMGGVLELAQSGQMVIAVIVFIASVFVPIFKILALLFLVVSVQLGMKVRRRKRALLYRFTEFIGRWSMIDIFMISILIALVKLQALATVTAGPGAIAFAAVVIITMFAAMTFDPRLIWDDERDDNDG</sequence>
<evidence type="ECO:0000313" key="9">
    <source>
        <dbReference type="Proteomes" id="UP000476030"/>
    </source>
</evidence>
<keyword evidence="5 7" id="KW-1133">Transmembrane helix</keyword>
<keyword evidence="4 7" id="KW-0812">Transmembrane</keyword>
<evidence type="ECO:0000313" key="8">
    <source>
        <dbReference type="EMBL" id="MZR31880.1"/>
    </source>
</evidence>